<dbReference type="InterPro" id="IPR022346">
    <property type="entry name" value="T2SS_GspH"/>
</dbReference>
<sequence>MGEDVAGTRGDNGGFTIIELMLGIMVAGILLAIAVPSFQNVIASNALRSTTSDLITALNTARSQAVSARRDVKLKPLGSPADWSNGWELDYGVGAVEQNQTFSAGEGVSVTENSGVTELVFDRSGRVDNDATFEVCDDRTGETGREISLGRFGDLQNKPLTCS</sequence>
<feature type="domain" description="General secretion pathway GspH" evidence="12">
    <location>
        <begin position="51"/>
        <end position="148"/>
    </location>
</feature>
<dbReference type="Gene3D" id="3.55.40.10">
    <property type="entry name" value="minor pseudopilin epsh domain"/>
    <property type="match status" value="1"/>
</dbReference>
<evidence type="ECO:0000256" key="11">
    <source>
        <dbReference type="SAM" id="Phobius"/>
    </source>
</evidence>
<evidence type="ECO:0000313" key="13">
    <source>
        <dbReference type="EMBL" id="KAF0804777.1"/>
    </source>
</evidence>
<comment type="subcellular location">
    <subcellularLocation>
        <location evidence="1">Cell inner membrane</location>
        <topology evidence="1">Single-pass membrane protein</topology>
    </subcellularLocation>
</comment>
<accession>A0ABQ6Y632</accession>
<evidence type="ECO:0000256" key="4">
    <source>
        <dbReference type="ARBA" id="ARBA00022481"/>
    </source>
</evidence>
<dbReference type="Pfam" id="PF07963">
    <property type="entry name" value="N_methyl"/>
    <property type="match status" value="1"/>
</dbReference>
<proteinExistence type="inferred from homology"/>
<dbReference type="InterPro" id="IPR045584">
    <property type="entry name" value="Pilin-like"/>
</dbReference>
<keyword evidence="7 11" id="KW-1133">Transmembrane helix</keyword>
<comment type="similarity">
    <text evidence="9">Belongs to the GSP H family.</text>
</comment>
<keyword evidence="6 11" id="KW-0812">Transmembrane</keyword>
<keyword evidence="3" id="KW-1003">Cell membrane</keyword>
<comment type="caution">
    <text evidence="13">The sequence shown here is derived from an EMBL/GenBank/DDBJ whole genome shotgun (WGS) entry which is preliminary data.</text>
</comment>
<keyword evidence="8 11" id="KW-0472">Membrane</keyword>
<dbReference type="InterPro" id="IPR012902">
    <property type="entry name" value="N_methyl_site"/>
</dbReference>
<gene>
    <name evidence="13" type="ORF">A6D6_02811</name>
</gene>
<dbReference type="SUPFAM" id="SSF54523">
    <property type="entry name" value="Pili subunits"/>
    <property type="match status" value="1"/>
</dbReference>
<reference evidence="13 14" key="1">
    <citation type="submission" date="2012-09" db="EMBL/GenBank/DDBJ databases">
        <title>Genome Sequence of alkane-degrading Bacterium Alcanivorax sp. 6-D-6.</title>
        <authorList>
            <person name="Lai Q."/>
            <person name="Shao Z."/>
        </authorList>
    </citation>
    <scope>NUCLEOTIDE SEQUENCE [LARGE SCALE GENOMIC DNA]</scope>
    <source>
        <strain evidence="13 14">6-D-6</strain>
    </source>
</reference>
<evidence type="ECO:0000256" key="7">
    <source>
        <dbReference type="ARBA" id="ARBA00022989"/>
    </source>
</evidence>
<name>A0ABQ6Y632_9GAMM</name>
<evidence type="ECO:0000256" key="9">
    <source>
        <dbReference type="ARBA" id="ARBA00025772"/>
    </source>
</evidence>
<dbReference type="NCBIfam" id="TIGR02532">
    <property type="entry name" value="IV_pilin_GFxxxE"/>
    <property type="match status" value="1"/>
</dbReference>
<evidence type="ECO:0000256" key="2">
    <source>
        <dbReference type="ARBA" id="ARBA00021549"/>
    </source>
</evidence>
<evidence type="ECO:0000259" key="12">
    <source>
        <dbReference type="Pfam" id="PF12019"/>
    </source>
</evidence>
<evidence type="ECO:0000256" key="8">
    <source>
        <dbReference type="ARBA" id="ARBA00023136"/>
    </source>
</evidence>
<keyword evidence="14" id="KW-1185">Reference proteome</keyword>
<organism evidence="13 14">
    <name type="scientific">Alcanivorax xiamenensis</name>
    <dbReference type="NCBI Taxonomy" id="1177156"/>
    <lineage>
        <taxon>Bacteria</taxon>
        <taxon>Pseudomonadati</taxon>
        <taxon>Pseudomonadota</taxon>
        <taxon>Gammaproteobacteria</taxon>
        <taxon>Oceanospirillales</taxon>
        <taxon>Alcanivoracaceae</taxon>
        <taxon>Alcanivorax</taxon>
    </lineage>
</organism>
<evidence type="ECO:0000256" key="10">
    <source>
        <dbReference type="ARBA" id="ARBA00030775"/>
    </source>
</evidence>
<dbReference type="EMBL" id="AQPF01000025">
    <property type="protein sequence ID" value="KAF0804777.1"/>
    <property type="molecule type" value="Genomic_DNA"/>
</dbReference>
<evidence type="ECO:0000256" key="1">
    <source>
        <dbReference type="ARBA" id="ARBA00004377"/>
    </source>
</evidence>
<dbReference type="Pfam" id="PF12019">
    <property type="entry name" value="GspH"/>
    <property type="match status" value="1"/>
</dbReference>
<keyword evidence="4" id="KW-0488">Methylation</keyword>
<evidence type="ECO:0000256" key="5">
    <source>
        <dbReference type="ARBA" id="ARBA00022519"/>
    </source>
</evidence>
<evidence type="ECO:0000256" key="6">
    <source>
        <dbReference type="ARBA" id="ARBA00022692"/>
    </source>
</evidence>
<feature type="transmembrane region" description="Helical" evidence="11">
    <location>
        <begin position="20"/>
        <end position="38"/>
    </location>
</feature>
<keyword evidence="5" id="KW-0997">Cell inner membrane</keyword>
<evidence type="ECO:0000256" key="3">
    <source>
        <dbReference type="ARBA" id="ARBA00022475"/>
    </source>
</evidence>
<protein>
    <recommendedName>
        <fullName evidence="2">Type II secretion system protein H</fullName>
    </recommendedName>
    <alternativeName>
        <fullName evidence="10">General secretion pathway protein H</fullName>
    </alternativeName>
</protein>
<evidence type="ECO:0000313" key="14">
    <source>
        <dbReference type="Proteomes" id="UP000771797"/>
    </source>
</evidence>
<dbReference type="Proteomes" id="UP000771797">
    <property type="component" value="Unassembled WGS sequence"/>
</dbReference>